<dbReference type="SUPFAM" id="SSF56112">
    <property type="entry name" value="Protein kinase-like (PK-like)"/>
    <property type="match status" value="1"/>
</dbReference>
<proteinExistence type="predicted"/>
<dbReference type="OrthoDB" id="3806873at2"/>
<dbReference type="Gene3D" id="3.30.200.20">
    <property type="entry name" value="Phosphorylase Kinase, domain 1"/>
    <property type="match status" value="1"/>
</dbReference>
<evidence type="ECO:0000313" key="3">
    <source>
        <dbReference type="Proteomes" id="UP000286908"/>
    </source>
</evidence>
<gene>
    <name evidence="2" type="ORF">CKG00_07515</name>
</gene>
<protein>
    <submittedName>
        <fullName evidence="2">Aminoglycoside phosphotransferase</fullName>
    </submittedName>
</protein>
<dbReference type="PANTHER" id="PTHR21310:SF42">
    <property type="entry name" value="BIFUNCTIONAL AAC_APH"/>
    <property type="match status" value="1"/>
</dbReference>
<evidence type="ECO:0000259" key="1">
    <source>
        <dbReference type="Pfam" id="PF01636"/>
    </source>
</evidence>
<name>A0A433ZVT3_MORMO</name>
<dbReference type="Proteomes" id="UP000286908">
    <property type="component" value="Unassembled WGS sequence"/>
</dbReference>
<dbReference type="InterPro" id="IPR002575">
    <property type="entry name" value="Aminoglycoside_PTrfase"/>
</dbReference>
<dbReference type="Gene3D" id="3.90.1200.10">
    <property type="match status" value="1"/>
</dbReference>
<evidence type="ECO:0000313" key="2">
    <source>
        <dbReference type="EMBL" id="RUT66258.1"/>
    </source>
</evidence>
<dbReference type="InterPro" id="IPR051678">
    <property type="entry name" value="AGP_Transferase"/>
</dbReference>
<dbReference type="GO" id="GO:0016740">
    <property type="term" value="F:transferase activity"/>
    <property type="evidence" value="ECO:0007669"/>
    <property type="project" value="UniProtKB-KW"/>
</dbReference>
<sequence length="293" mass="32077">MSLNIDTHLATALIEEQFPQWAHLPVTPVATSGWDNRTFHLGEEMLIRLPSSPDYAGQVLKEQLWLPRLATGLKIQIPAPLGTGKPSERFPLPWSVYRWIPGETAAAHPPADKAVFARNLADFLTEFQSMDATGGPAAGAQNFHRGGNLAVYDSETRQALANLKERTCVPLFLRVWENALRSPRTAEPVWVHGDISAGNLLTADGRLSAVIDFGQLGTGDPASDLVIAWTFFDRESRDIFFKRLQCDAGTRARAMAWALWKALIVSAAPQNTNVTEAGQAARTLEQIIADAGQ</sequence>
<dbReference type="AlphaFoldDB" id="A0A433ZVT3"/>
<dbReference type="EMBL" id="NRQY01000001">
    <property type="protein sequence ID" value="RUT66258.1"/>
    <property type="molecule type" value="Genomic_DNA"/>
</dbReference>
<dbReference type="Pfam" id="PF01636">
    <property type="entry name" value="APH"/>
    <property type="match status" value="1"/>
</dbReference>
<keyword evidence="2" id="KW-0808">Transferase</keyword>
<feature type="domain" description="Aminoglycoside phosphotransferase" evidence="1">
    <location>
        <begin position="31"/>
        <end position="249"/>
    </location>
</feature>
<comment type="caution">
    <text evidence="2">The sequence shown here is derived from an EMBL/GenBank/DDBJ whole genome shotgun (WGS) entry which is preliminary data.</text>
</comment>
<organism evidence="2 3">
    <name type="scientific">Morganella morganii</name>
    <name type="common">Proteus morganii</name>
    <dbReference type="NCBI Taxonomy" id="582"/>
    <lineage>
        <taxon>Bacteria</taxon>
        <taxon>Pseudomonadati</taxon>
        <taxon>Pseudomonadota</taxon>
        <taxon>Gammaproteobacteria</taxon>
        <taxon>Enterobacterales</taxon>
        <taxon>Morganellaceae</taxon>
        <taxon>Morganella</taxon>
    </lineage>
</organism>
<reference evidence="2 3" key="1">
    <citation type="submission" date="2017-08" db="EMBL/GenBank/DDBJ databases">
        <title>Draft genome sequence of pheromone producing symbiont Morganella morganii, of the female New Zealand grass grub Costelytra giveni.</title>
        <authorList>
            <person name="Laugraud A."/>
            <person name="Young S.D."/>
            <person name="Hurst M.H."/>
        </authorList>
    </citation>
    <scope>NUCLEOTIDE SEQUENCE [LARGE SCALE GENOMIC DNA]</scope>
    <source>
        <strain evidence="2 3">MMsCG</strain>
    </source>
</reference>
<dbReference type="PANTHER" id="PTHR21310">
    <property type="entry name" value="AMINOGLYCOSIDE PHOSPHOTRANSFERASE-RELATED-RELATED"/>
    <property type="match status" value="1"/>
</dbReference>
<dbReference type="CDD" id="cd05155">
    <property type="entry name" value="APH_ChoK_like_1"/>
    <property type="match status" value="1"/>
</dbReference>
<accession>A0A433ZVT3</accession>
<dbReference type="InterPro" id="IPR011009">
    <property type="entry name" value="Kinase-like_dom_sf"/>
</dbReference>